<evidence type="ECO:0000256" key="2">
    <source>
        <dbReference type="SAM" id="Phobius"/>
    </source>
</evidence>
<feature type="non-terminal residue" evidence="3">
    <location>
        <position position="110"/>
    </location>
</feature>
<protein>
    <submittedName>
        <fullName evidence="3">Uncharacterized protein</fullName>
    </submittedName>
</protein>
<dbReference type="AlphaFoldDB" id="A0AAN4YZP3"/>
<dbReference type="GO" id="GO:0005432">
    <property type="term" value="F:calcium:sodium antiporter activity"/>
    <property type="evidence" value="ECO:0007669"/>
    <property type="project" value="TreeGrafter"/>
</dbReference>
<dbReference type="GO" id="GO:0006874">
    <property type="term" value="P:intracellular calcium ion homeostasis"/>
    <property type="evidence" value="ECO:0007669"/>
    <property type="project" value="TreeGrafter"/>
</dbReference>
<sequence length="110" mass="12179">IRPGIMISFLTKFAQFAVNATSDDDDLYCLPDRSWSFNETCDYVQNTDACGGGGWLNWSSLVFCEEDPVAKWFIVAGGVLLLVLLFLMLQSSADDFFSPNLGTIVAHLNM</sequence>
<evidence type="ECO:0000313" key="3">
    <source>
        <dbReference type="EMBL" id="GMR30669.1"/>
    </source>
</evidence>
<feature type="transmembrane region" description="Helical" evidence="2">
    <location>
        <begin position="69"/>
        <end position="89"/>
    </location>
</feature>
<keyword evidence="4" id="KW-1185">Reference proteome</keyword>
<dbReference type="PANTHER" id="PTHR12266:SF0">
    <property type="entry name" value="MITOCHONDRIAL SODIUM_CALCIUM EXCHANGER PROTEIN"/>
    <property type="match status" value="1"/>
</dbReference>
<keyword evidence="2" id="KW-0472">Membrane</keyword>
<dbReference type="PANTHER" id="PTHR12266">
    <property type="entry name" value="NA+/CA2+ K+ INDEPENDENT EXCHANGER"/>
    <property type="match status" value="1"/>
</dbReference>
<evidence type="ECO:0000313" key="4">
    <source>
        <dbReference type="Proteomes" id="UP001328107"/>
    </source>
</evidence>
<reference evidence="4" key="1">
    <citation type="submission" date="2022-10" db="EMBL/GenBank/DDBJ databases">
        <title>Genome assembly of Pristionchus species.</title>
        <authorList>
            <person name="Yoshida K."/>
            <person name="Sommer R.J."/>
        </authorList>
    </citation>
    <scope>NUCLEOTIDE SEQUENCE [LARGE SCALE GENOMIC DNA]</scope>
    <source>
        <strain evidence="4">RS5460</strain>
    </source>
</reference>
<keyword evidence="2" id="KW-1133">Transmembrane helix</keyword>
<dbReference type="EMBL" id="BTRK01000001">
    <property type="protein sequence ID" value="GMR30669.1"/>
    <property type="molecule type" value="Genomic_DNA"/>
</dbReference>
<organism evidence="3 4">
    <name type="scientific">Pristionchus mayeri</name>
    <dbReference type="NCBI Taxonomy" id="1317129"/>
    <lineage>
        <taxon>Eukaryota</taxon>
        <taxon>Metazoa</taxon>
        <taxon>Ecdysozoa</taxon>
        <taxon>Nematoda</taxon>
        <taxon>Chromadorea</taxon>
        <taxon>Rhabditida</taxon>
        <taxon>Rhabditina</taxon>
        <taxon>Diplogasteromorpha</taxon>
        <taxon>Diplogasteroidea</taxon>
        <taxon>Neodiplogasteridae</taxon>
        <taxon>Pristionchus</taxon>
    </lineage>
</organism>
<gene>
    <name evidence="3" type="ORF">PMAYCL1PPCAC_00864</name>
</gene>
<accession>A0AAN4YZP3</accession>
<keyword evidence="2" id="KW-0812">Transmembrane</keyword>
<dbReference type="Proteomes" id="UP001328107">
    <property type="component" value="Unassembled WGS sequence"/>
</dbReference>
<feature type="non-terminal residue" evidence="3">
    <location>
        <position position="1"/>
    </location>
</feature>
<dbReference type="InterPro" id="IPR051359">
    <property type="entry name" value="CaCA_antiporter"/>
</dbReference>
<proteinExistence type="predicted"/>
<name>A0AAN4YZP3_9BILA</name>
<dbReference type="GO" id="GO:0016020">
    <property type="term" value="C:membrane"/>
    <property type="evidence" value="ECO:0007669"/>
    <property type="project" value="TreeGrafter"/>
</dbReference>
<evidence type="ECO:0000256" key="1">
    <source>
        <dbReference type="ARBA" id="ARBA00022448"/>
    </source>
</evidence>
<comment type="caution">
    <text evidence="3">The sequence shown here is derived from an EMBL/GenBank/DDBJ whole genome shotgun (WGS) entry which is preliminary data.</text>
</comment>
<keyword evidence="1" id="KW-0813">Transport</keyword>